<dbReference type="RefSeq" id="WP_188086830.1">
    <property type="nucleotide sequence ID" value="NZ_JACVFC010000001.1"/>
</dbReference>
<evidence type="ECO:0000313" key="3">
    <source>
        <dbReference type="Proteomes" id="UP000659124"/>
    </source>
</evidence>
<gene>
    <name evidence="2" type="ORF">ICL07_05025</name>
</gene>
<dbReference type="Proteomes" id="UP000659124">
    <property type="component" value="Unassembled WGS sequence"/>
</dbReference>
<evidence type="ECO:0000313" key="2">
    <source>
        <dbReference type="EMBL" id="MBC9929728.1"/>
    </source>
</evidence>
<proteinExistence type="predicted"/>
<protein>
    <recommendedName>
        <fullName evidence="4">Lipoprotein</fullName>
    </recommendedName>
</protein>
<accession>A0ABR7TJM4</accession>
<dbReference type="PROSITE" id="PS51257">
    <property type="entry name" value="PROKAR_LIPOPROTEIN"/>
    <property type="match status" value="1"/>
</dbReference>
<organism evidence="2 3">
    <name type="scientific">Chitinophaga qingshengii</name>
    <dbReference type="NCBI Taxonomy" id="1569794"/>
    <lineage>
        <taxon>Bacteria</taxon>
        <taxon>Pseudomonadati</taxon>
        <taxon>Bacteroidota</taxon>
        <taxon>Chitinophagia</taxon>
        <taxon>Chitinophagales</taxon>
        <taxon>Chitinophagaceae</taxon>
        <taxon>Chitinophaga</taxon>
    </lineage>
</organism>
<feature type="chain" id="PRO_5045721003" description="Lipoprotein" evidence="1">
    <location>
        <begin position="21"/>
        <end position="151"/>
    </location>
</feature>
<sequence length="151" mass="16619">MKTLPYYLLLAAIVTSCGQAGNQTNKNTDSLKIDVTSGDACFLRTTGKDSISLQLHIQDSSVTGDLSYRYFEKDKNNGTLSGSIHNHIIRAQYTFMSEGTQSIRPVVFRLQDDKAYEAVPDSINPEGIPVFPGEEAALKFDTTPLLKIPCK</sequence>
<keyword evidence="1" id="KW-0732">Signal</keyword>
<evidence type="ECO:0008006" key="4">
    <source>
        <dbReference type="Google" id="ProtNLM"/>
    </source>
</evidence>
<dbReference type="EMBL" id="JACVFC010000001">
    <property type="protein sequence ID" value="MBC9929728.1"/>
    <property type="molecule type" value="Genomic_DNA"/>
</dbReference>
<comment type="caution">
    <text evidence="2">The sequence shown here is derived from an EMBL/GenBank/DDBJ whole genome shotgun (WGS) entry which is preliminary data.</text>
</comment>
<reference evidence="2 3" key="1">
    <citation type="submission" date="2020-09" db="EMBL/GenBank/DDBJ databases">
        <title>Genome sequences of type strains of Chitinophaga qingshengii and Chitinophaga varians.</title>
        <authorList>
            <person name="Kittiwongwattana C."/>
        </authorList>
    </citation>
    <scope>NUCLEOTIDE SEQUENCE [LARGE SCALE GENOMIC DNA]</scope>
    <source>
        <strain evidence="2 3">JCM 30026</strain>
    </source>
</reference>
<feature type="signal peptide" evidence="1">
    <location>
        <begin position="1"/>
        <end position="20"/>
    </location>
</feature>
<name>A0ABR7TJM4_9BACT</name>
<evidence type="ECO:0000256" key="1">
    <source>
        <dbReference type="SAM" id="SignalP"/>
    </source>
</evidence>
<keyword evidence="3" id="KW-1185">Reference proteome</keyword>